<keyword evidence="2" id="KW-1185">Reference proteome</keyword>
<accession>A0ABQ3Y0A0</accession>
<evidence type="ECO:0000313" key="1">
    <source>
        <dbReference type="EMBL" id="GID73426.1"/>
    </source>
</evidence>
<dbReference type="RefSeq" id="WP_203761347.1">
    <property type="nucleotide sequence ID" value="NZ_BAAABO010000029.1"/>
</dbReference>
<name>A0ABQ3Y0A0_9ACTN</name>
<proteinExistence type="predicted"/>
<gene>
    <name evidence="1" type="ORF">Ade02nite_20670</name>
</gene>
<comment type="caution">
    <text evidence="1">The sequence shown here is derived from an EMBL/GenBank/DDBJ whole genome shotgun (WGS) entry which is preliminary data.</text>
</comment>
<dbReference type="Proteomes" id="UP000609879">
    <property type="component" value="Unassembled WGS sequence"/>
</dbReference>
<dbReference type="EMBL" id="BOMI01000033">
    <property type="protein sequence ID" value="GID73426.1"/>
    <property type="molecule type" value="Genomic_DNA"/>
</dbReference>
<reference evidence="1 2" key="1">
    <citation type="submission" date="2021-01" db="EMBL/GenBank/DDBJ databases">
        <title>Whole genome shotgun sequence of Actinoplanes deccanensis NBRC 13994.</title>
        <authorList>
            <person name="Komaki H."/>
            <person name="Tamura T."/>
        </authorList>
    </citation>
    <scope>NUCLEOTIDE SEQUENCE [LARGE SCALE GENOMIC DNA]</scope>
    <source>
        <strain evidence="1 2">NBRC 13994</strain>
    </source>
</reference>
<organism evidence="1 2">
    <name type="scientific">Paractinoplanes deccanensis</name>
    <dbReference type="NCBI Taxonomy" id="113561"/>
    <lineage>
        <taxon>Bacteria</taxon>
        <taxon>Bacillati</taxon>
        <taxon>Actinomycetota</taxon>
        <taxon>Actinomycetes</taxon>
        <taxon>Micromonosporales</taxon>
        <taxon>Micromonosporaceae</taxon>
        <taxon>Paractinoplanes</taxon>
    </lineage>
</organism>
<protein>
    <submittedName>
        <fullName evidence="1">Uncharacterized protein</fullName>
    </submittedName>
</protein>
<sequence length="97" mass="10985">MTRSWRMFAGCGSIESRPFHRFGDERTVRFCGLEPVAVELTEDAEGGYYGWLPTGRDAPVMIQGHEGIFRMQSPDGFRSRVEHSDGEIVRMSCRAVD</sequence>
<evidence type="ECO:0000313" key="2">
    <source>
        <dbReference type="Proteomes" id="UP000609879"/>
    </source>
</evidence>